<comment type="similarity">
    <text evidence="5">Belongs to the SAT4 family.</text>
</comment>
<accession>A0A1L9V2Y4</accession>
<dbReference type="AlphaFoldDB" id="A0A1L9V2Y4"/>
<evidence type="ECO:0000256" key="3">
    <source>
        <dbReference type="ARBA" id="ARBA00022989"/>
    </source>
</evidence>
<organism evidence="8 9">
    <name type="scientific">Aspergillus brasiliensis (strain CBS 101740 / IMI 381727 / IBT 21946)</name>
    <dbReference type="NCBI Taxonomy" id="767769"/>
    <lineage>
        <taxon>Eukaryota</taxon>
        <taxon>Fungi</taxon>
        <taxon>Dikarya</taxon>
        <taxon>Ascomycota</taxon>
        <taxon>Pezizomycotina</taxon>
        <taxon>Eurotiomycetes</taxon>
        <taxon>Eurotiomycetidae</taxon>
        <taxon>Eurotiales</taxon>
        <taxon>Aspergillaceae</taxon>
        <taxon>Aspergillus</taxon>
        <taxon>Aspergillus subgen. Circumdati</taxon>
    </lineage>
</organism>
<evidence type="ECO:0000256" key="2">
    <source>
        <dbReference type="ARBA" id="ARBA00022692"/>
    </source>
</evidence>
<feature type="domain" description="Rhodopsin" evidence="7">
    <location>
        <begin position="41"/>
        <end position="277"/>
    </location>
</feature>
<keyword evidence="2 6" id="KW-0812">Transmembrane</keyword>
<dbReference type="InterPro" id="IPR052337">
    <property type="entry name" value="SAT4-like"/>
</dbReference>
<feature type="transmembrane region" description="Helical" evidence="6">
    <location>
        <begin position="20"/>
        <end position="43"/>
    </location>
</feature>
<evidence type="ECO:0000256" key="6">
    <source>
        <dbReference type="SAM" id="Phobius"/>
    </source>
</evidence>
<feature type="transmembrane region" description="Helical" evidence="6">
    <location>
        <begin position="55"/>
        <end position="77"/>
    </location>
</feature>
<sequence length="343" mass="37723">MSSQVTTKYPPLDKGITPRGVHVLVVTVVMTFLATVFVTVRFFARRRASVEWDDWVCLAALVVGYAFMVTTVLLVTIGHGGNHMIQFYSDLAKAQPFVQTFIGTDVLAAAGLALAKLSVLLFYRRIFAINRAFSIATWILGAIVVGWFISTACGLIFASHPVVGEWQPWVAHSHIAYKPFWITYGVLNLVLDIVILALPQPLVWKLNLSKARKRQLSLVFLLGAFICVASIIRVIVVAELDMNDESYSLLLVALWNVVELDCAIICACLPMVPTVLKDVFGRYDKAAVTSGCPQKKGAQWRSLRDGSGSHMCLSGSTAIPDYGISENMSLEEVKLVRTKVTLA</sequence>
<dbReference type="PANTHER" id="PTHR33048">
    <property type="entry name" value="PTH11-LIKE INTEGRAL MEMBRANE PROTEIN (AFU_ORTHOLOGUE AFUA_5G11245)"/>
    <property type="match status" value="1"/>
</dbReference>
<evidence type="ECO:0000256" key="5">
    <source>
        <dbReference type="ARBA" id="ARBA00038359"/>
    </source>
</evidence>
<feature type="transmembrane region" description="Helical" evidence="6">
    <location>
        <begin position="97"/>
        <end position="123"/>
    </location>
</feature>
<evidence type="ECO:0000313" key="9">
    <source>
        <dbReference type="Proteomes" id="UP000184499"/>
    </source>
</evidence>
<dbReference type="OMA" id="FSIATWI"/>
<keyword evidence="9" id="KW-1185">Reference proteome</keyword>
<protein>
    <recommendedName>
        <fullName evidence="7">Rhodopsin domain-containing protein</fullName>
    </recommendedName>
</protein>
<feature type="transmembrane region" description="Helical" evidence="6">
    <location>
        <begin position="248"/>
        <end position="272"/>
    </location>
</feature>
<dbReference type="GO" id="GO:0016020">
    <property type="term" value="C:membrane"/>
    <property type="evidence" value="ECO:0007669"/>
    <property type="project" value="UniProtKB-SubCell"/>
</dbReference>
<gene>
    <name evidence="8" type="ORF">ASPBRDRAFT_37377</name>
</gene>
<evidence type="ECO:0000256" key="1">
    <source>
        <dbReference type="ARBA" id="ARBA00004141"/>
    </source>
</evidence>
<feature type="transmembrane region" description="Helical" evidence="6">
    <location>
        <begin position="180"/>
        <end position="204"/>
    </location>
</feature>
<dbReference type="RefSeq" id="XP_067485426.1">
    <property type="nucleotide sequence ID" value="XM_067623714.1"/>
</dbReference>
<keyword evidence="3 6" id="KW-1133">Transmembrane helix</keyword>
<dbReference type="Pfam" id="PF20684">
    <property type="entry name" value="Fung_rhodopsin"/>
    <property type="match status" value="1"/>
</dbReference>
<proteinExistence type="inferred from homology"/>
<reference evidence="9" key="1">
    <citation type="journal article" date="2017" name="Genome Biol.">
        <title>Comparative genomics reveals high biological diversity and specific adaptations in the industrially and medically important fungal genus Aspergillus.</title>
        <authorList>
            <person name="de Vries R.P."/>
            <person name="Riley R."/>
            <person name="Wiebenga A."/>
            <person name="Aguilar-Osorio G."/>
            <person name="Amillis S."/>
            <person name="Uchima C.A."/>
            <person name="Anderluh G."/>
            <person name="Asadollahi M."/>
            <person name="Askin M."/>
            <person name="Barry K."/>
            <person name="Battaglia E."/>
            <person name="Bayram O."/>
            <person name="Benocci T."/>
            <person name="Braus-Stromeyer S.A."/>
            <person name="Caldana C."/>
            <person name="Canovas D."/>
            <person name="Cerqueira G.C."/>
            <person name="Chen F."/>
            <person name="Chen W."/>
            <person name="Choi C."/>
            <person name="Clum A."/>
            <person name="Dos Santos R.A."/>
            <person name="Damasio A.R."/>
            <person name="Diallinas G."/>
            <person name="Emri T."/>
            <person name="Fekete E."/>
            <person name="Flipphi M."/>
            <person name="Freyberg S."/>
            <person name="Gallo A."/>
            <person name="Gournas C."/>
            <person name="Habgood R."/>
            <person name="Hainaut M."/>
            <person name="Harispe M.L."/>
            <person name="Henrissat B."/>
            <person name="Hilden K.S."/>
            <person name="Hope R."/>
            <person name="Hossain A."/>
            <person name="Karabika E."/>
            <person name="Karaffa L."/>
            <person name="Karanyi Z."/>
            <person name="Krasevec N."/>
            <person name="Kuo A."/>
            <person name="Kusch H."/>
            <person name="LaButti K."/>
            <person name="Lagendijk E.L."/>
            <person name="Lapidus A."/>
            <person name="Levasseur A."/>
            <person name="Lindquist E."/>
            <person name="Lipzen A."/>
            <person name="Logrieco A.F."/>
            <person name="MacCabe A."/>
            <person name="Maekelae M.R."/>
            <person name="Malavazi I."/>
            <person name="Melin P."/>
            <person name="Meyer V."/>
            <person name="Mielnichuk N."/>
            <person name="Miskei M."/>
            <person name="Molnar A.P."/>
            <person name="Mule G."/>
            <person name="Ngan C.Y."/>
            <person name="Orejas M."/>
            <person name="Orosz E."/>
            <person name="Ouedraogo J.P."/>
            <person name="Overkamp K.M."/>
            <person name="Park H.-S."/>
            <person name="Perrone G."/>
            <person name="Piumi F."/>
            <person name="Punt P.J."/>
            <person name="Ram A.F."/>
            <person name="Ramon A."/>
            <person name="Rauscher S."/>
            <person name="Record E."/>
            <person name="Riano-Pachon D.M."/>
            <person name="Robert V."/>
            <person name="Roehrig J."/>
            <person name="Ruller R."/>
            <person name="Salamov A."/>
            <person name="Salih N.S."/>
            <person name="Samson R.A."/>
            <person name="Sandor E."/>
            <person name="Sanguinetti M."/>
            <person name="Schuetze T."/>
            <person name="Sepcic K."/>
            <person name="Shelest E."/>
            <person name="Sherlock G."/>
            <person name="Sophianopoulou V."/>
            <person name="Squina F.M."/>
            <person name="Sun H."/>
            <person name="Susca A."/>
            <person name="Todd R.B."/>
            <person name="Tsang A."/>
            <person name="Unkles S.E."/>
            <person name="van de Wiele N."/>
            <person name="van Rossen-Uffink D."/>
            <person name="Oliveira J.V."/>
            <person name="Vesth T.C."/>
            <person name="Visser J."/>
            <person name="Yu J.-H."/>
            <person name="Zhou M."/>
            <person name="Andersen M.R."/>
            <person name="Archer D.B."/>
            <person name="Baker S.E."/>
            <person name="Benoit I."/>
            <person name="Brakhage A.A."/>
            <person name="Braus G.H."/>
            <person name="Fischer R."/>
            <person name="Frisvad J.C."/>
            <person name="Goldman G.H."/>
            <person name="Houbraken J."/>
            <person name="Oakley B."/>
            <person name="Pocsi I."/>
            <person name="Scazzocchio C."/>
            <person name="Seiboth B."/>
            <person name="vanKuyk P.A."/>
            <person name="Wortman J."/>
            <person name="Dyer P.S."/>
            <person name="Grigoriev I.V."/>
        </authorList>
    </citation>
    <scope>NUCLEOTIDE SEQUENCE [LARGE SCALE GENOMIC DNA]</scope>
    <source>
        <strain evidence="9">CBS 101740 / IMI 381727 / IBT 21946</strain>
    </source>
</reference>
<evidence type="ECO:0000259" key="7">
    <source>
        <dbReference type="Pfam" id="PF20684"/>
    </source>
</evidence>
<dbReference type="GeneID" id="93576202"/>
<dbReference type="Proteomes" id="UP000184499">
    <property type="component" value="Unassembled WGS sequence"/>
</dbReference>
<feature type="transmembrane region" description="Helical" evidence="6">
    <location>
        <begin position="216"/>
        <end position="236"/>
    </location>
</feature>
<evidence type="ECO:0000313" key="8">
    <source>
        <dbReference type="EMBL" id="OJJ78179.1"/>
    </source>
</evidence>
<dbReference type="VEuPathDB" id="FungiDB:ASPBRDRAFT_37377"/>
<dbReference type="PANTHER" id="PTHR33048:SF151">
    <property type="entry name" value="INTEGRAL MEMBRANE PROTEIN"/>
    <property type="match status" value="1"/>
</dbReference>
<name>A0A1L9V2Y4_ASPBC</name>
<keyword evidence="4 6" id="KW-0472">Membrane</keyword>
<comment type="subcellular location">
    <subcellularLocation>
        <location evidence="1">Membrane</location>
        <topology evidence="1">Multi-pass membrane protein</topology>
    </subcellularLocation>
</comment>
<feature type="transmembrane region" description="Helical" evidence="6">
    <location>
        <begin position="135"/>
        <end position="160"/>
    </location>
</feature>
<dbReference type="InterPro" id="IPR049326">
    <property type="entry name" value="Rhodopsin_dom_fungi"/>
</dbReference>
<dbReference type="STRING" id="767769.A0A1L9V2Y4"/>
<evidence type="ECO:0000256" key="4">
    <source>
        <dbReference type="ARBA" id="ARBA00023136"/>
    </source>
</evidence>
<dbReference type="EMBL" id="KV878679">
    <property type="protein sequence ID" value="OJJ78179.1"/>
    <property type="molecule type" value="Genomic_DNA"/>
</dbReference>
<dbReference type="OrthoDB" id="5417844at2759"/>